<dbReference type="PANTHER" id="PTHR47723">
    <property type="entry name" value="OS05G0353850 PROTEIN"/>
    <property type="match status" value="1"/>
</dbReference>
<reference evidence="3" key="2">
    <citation type="submission" date="2025-08" db="UniProtKB">
        <authorList>
            <consortium name="RefSeq"/>
        </authorList>
    </citation>
    <scope>IDENTIFICATION</scope>
    <source>
        <tissue evidence="3">Leaf</tissue>
    </source>
</reference>
<dbReference type="InterPro" id="IPR053151">
    <property type="entry name" value="RNase_H-like"/>
</dbReference>
<sequence length="163" mass="18374">MRIFEQKASPICDIQDLIILRLSWWIKGWGDPFPYSSDDILRNPQCLIWRSNTIKIPDPRHDNQLRVWLPSPCGVLKWNVDDSLNTALPKSAIGGVLRDNHGNFKCLLSSPIPTMEINNAEVLEIHRAIKISKGSDRIAFSKLIIESDSANAVKWCNESNGGP</sequence>
<dbReference type="Proteomes" id="UP000813463">
    <property type="component" value="Chromosome 4"/>
</dbReference>
<dbReference type="Pfam" id="PF13456">
    <property type="entry name" value="RVT_3"/>
    <property type="match status" value="1"/>
</dbReference>
<dbReference type="PANTHER" id="PTHR47723:SF22">
    <property type="entry name" value="RNASE H TYPE-1 DOMAIN-CONTAINING PROTEIN"/>
    <property type="match status" value="1"/>
</dbReference>
<dbReference type="InterPro" id="IPR002156">
    <property type="entry name" value="RNaseH_domain"/>
</dbReference>
<reference evidence="2" key="1">
    <citation type="journal article" date="2021" name="Nat. Commun.">
        <title>Genomic analyses provide insights into spinach domestication and the genetic basis of agronomic traits.</title>
        <authorList>
            <person name="Cai X."/>
            <person name="Sun X."/>
            <person name="Xu C."/>
            <person name="Sun H."/>
            <person name="Wang X."/>
            <person name="Ge C."/>
            <person name="Zhang Z."/>
            <person name="Wang Q."/>
            <person name="Fei Z."/>
            <person name="Jiao C."/>
            <person name="Wang Q."/>
        </authorList>
    </citation>
    <scope>NUCLEOTIDE SEQUENCE [LARGE SCALE GENOMIC DNA]</scope>
    <source>
        <strain evidence="2">cv. Varoflay</strain>
    </source>
</reference>
<dbReference type="CDD" id="cd06222">
    <property type="entry name" value="RNase_H_like"/>
    <property type="match status" value="1"/>
</dbReference>
<dbReference type="RefSeq" id="XP_056697653.1">
    <property type="nucleotide sequence ID" value="XM_056841675.1"/>
</dbReference>
<evidence type="ECO:0000313" key="2">
    <source>
        <dbReference type="Proteomes" id="UP000813463"/>
    </source>
</evidence>
<dbReference type="InterPro" id="IPR012337">
    <property type="entry name" value="RNaseH-like_sf"/>
</dbReference>
<dbReference type="GeneID" id="130471497"/>
<name>A0ABM3RPV2_SPIOL</name>
<evidence type="ECO:0000313" key="3">
    <source>
        <dbReference type="RefSeq" id="XP_056697653.1"/>
    </source>
</evidence>
<protein>
    <recommendedName>
        <fullName evidence="1">RNase H type-1 domain-containing protein</fullName>
    </recommendedName>
</protein>
<dbReference type="InterPro" id="IPR036397">
    <property type="entry name" value="RNaseH_sf"/>
</dbReference>
<keyword evidence="2" id="KW-1185">Reference proteome</keyword>
<accession>A0ABM3RPV2</accession>
<organism evidence="2 3">
    <name type="scientific">Spinacia oleracea</name>
    <name type="common">Spinach</name>
    <dbReference type="NCBI Taxonomy" id="3562"/>
    <lineage>
        <taxon>Eukaryota</taxon>
        <taxon>Viridiplantae</taxon>
        <taxon>Streptophyta</taxon>
        <taxon>Embryophyta</taxon>
        <taxon>Tracheophyta</taxon>
        <taxon>Spermatophyta</taxon>
        <taxon>Magnoliopsida</taxon>
        <taxon>eudicotyledons</taxon>
        <taxon>Gunneridae</taxon>
        <taxon>Pentapetalae</taxon>
        <taxon>Caryophyllales</taxon>
        <taxon>Chenopodiaceae</taxon>
        <taxon>Chenopodioideae</taxon>
        <taxon>Anserineae</taxon>
        <taxon>Spinacia</taxon>
    </lineage>
</organism>
<evidence type="ECO:0000259" key="1">
    <source>
        <dbReference type="Pfam" id="PF13456"/>
    </source>
</evidence>
<gene>
    <name evidence="3" type="primary">LOC130471497</name>
</gene>
<proteinExistence type="predicted"/>
<dbReference type="Gene3D" id="3.30.420.10">
    <property type="entry name" value="Ribonuclease H-like superfamily/Ribonuclease H"/>
    <property type="match status" value="1"/>
</dbReference>
<dbReference type="InterPro" id="IPR044730">
    <property type="entry name" value="RNase_H-like_dom_plant"/>
</dbReference>
<dbReference type="SUPFAM" id="SSF53098">
    <property type="entry name" value="Ribonuclease H-like"/>
    <property type="match status" value="1"/>
</dbReference>
<feature type="domain" description="RNase H type-1" evidence="1">
    <location>
        <begin position="80"/>
        <end position="159"/>
    </location>
</feature>